<dbReference type="InterPro" id="IPR023214">
    <property type="entry name" value="HAD_sf"/>
</dbReference>
<dbReference type="InterPro" id="IPR001830">
    <property type="entry name" value="Glyco_trans_20"/>
</dbReference>
<evidence type="ECO:0000256" key="1">
    <source>
        <dbReference type="ARBA" id="ARBA00005409"/>
    </source>
</evidence>
<dbReference type="GO" id="GO:0005829">
    <property type="term" value="C:cytosol"/>
    <property type="evidence" value="ECO:0007669"/>
    <property type="project" value="TreeGrafter"/>
</dbReference>
<sequence length="282" mass="32238">MKNIISILVVMNHDVGYWAHCFFQDLEKTCKDQVRRSCWGIGFGLSIRVVDPNFRKLSMEHIVSAYKQTATQSILLDYDGTLMPQSSIDKSPSSKTIEMLNALCQDKNNMVFVVSSKSRTTLVEWFGECEKLGLAAKHRRFLMLKRDEDGETCVQVMKYGWKQMLDHLTLYPERTDGSTIEHKETALSWFYQDADSNFVSCQAKELLDHLDNVLANEPVTVKRGQSSVEVKPQAEVFACTVGNKPSKAKYYLDDTVEIARLMQGFASVSEQSFNVFAFEYRF</sequence>
<comment type="caution">
    <text evidence="2">The sequence shown here is derived from an EMBL/GenBank/DDBJ whole genome shotgun (WGS) entry which is preliminary data.</text>
</comment>
<proteinExistence type="inferred from homology"/>
<evidence type="ECO:0000313" key="2">
    <source>
        <dbReference type="EMBL" id="PWA91641.1"/>
    </source>
</evidence>
<keyword evidence="2" id="KW-0808">Transferase</keyword>
<dbReference type="Proteomes" id="UP000245207">
    <property type="component" value="Unassembled WGS sequence"/>
</dbReference>
<dbReference type="FunFam" id="3.40.50.1000:FF:000054">
    <property type="entry name" value="alpha,alpha-trehalose-phosphate synthase [UDP-forming] 6"/>
    <property type="match status" value="1"/>
</dbReference>
<dbReference type="InterPro" id="IPR003337">
    <property type="entry name" value="Trehalose_PPase"/>
</dbReference>
<evidence type="ECO:0000313" key="3">
    <source>
        <dbReference type="Proteomes" id="UP000245207"/>
    </source>
</evidence>
<dbReference type="SUPFAM" id="SSF56784">
    <property type="entry name" value="HAD-like"/>
    <property type="match status" value="1"/>
</dbReference>
<dbReference type="GO" id="GO:0016740">
    <property type="term" value="F:transferase activity"/>
    <property type="evidence" value="ECO:0007669"/>
    <property type="project" value="UniProtKB-KW"/>
</dbReference>
<comment type="similarity">
    <text evidence="1">In the N-terminal section; belongs to the glycosyltransferase 20 family.</text>
</comment>
<dbReference type="GO" id="GO:0005992">
    <property type="term" value="P:trehalose biosynthetic process"/>
    <property type="evidence" value="ECO:0007669"/>
    <property type="project" value="InterPro"/>
</dbReference>
<dbReference type="PANTHER" id="PTHR10788">
    <property type="entry name" value="TREHALOSE-6-PHOSPHATE SYNTHASE"/>
    <property type="match status" value="1"/>
</dbReference>
<gene>
    <name evidence="2" type="ORF">CTI12_AA088970</name>
</gene>
<accession>A0A2U1Q0T4</accession>
<protein>
    <submittedName>
        <fullName evidence="2">Glycosyl transferase, family 20</fullName>
    </submittedName>
</protein>
<organism evidence="2 3">
    <name type="scientific">Artemisia annua</name>
    <name type="common">Sweet wormwood</name>
    <dbReference type="NCBI Taxonomy" id="35608"/>
    <lineage>
        <taxon>Eukaryota</taxon>
        <taxon>Viridiplantae</taxon>
        <taxon>Streptophyta</taxon>
        <taxon>Embryophyta</taxon>
        <taxon>Tracheophyta</taxon>
        <taxon>Spermatophyta</taxon>
        <taxon>Magnoliopsida</taxon>
        <taxon>eudicotyledons</taxon>
        <taxon>Gunneridae</taxon>
        <taxon>Pentapetalae</taxon>
        <taxon>asterids</taxon>
        <taxon>campanulids</taxon>
        <taxon>Asterales</taxon>
        <taxon>Asteraceae</taxon>
        <taxon>Asteroideae</taxon>
        <taxon>Anthemideae</taxon>
        <taxon>Artemisiinae</taxon>
        <taxon>Artemisia</taxon>
    </lineage>
</organism>
<dbReference type="EMBL" id="PKPP01000530">
    <property type="protein sequence ID" value="PWA91641.1"/>
    <property type="molecule type" value="Genomic_DNA"/>
</dbReference>
<dbReference type="PANTHER" id="PTHR10788:SF48">
    <property type="entry name" value="ALPHA,ALPHA-TREHALOSE-PHOSPHATE SYNTHASE [UDP-FORMING] 6"/>
    <property type="match status" value="1"/>
</dbReference>
<dbReference type="OrthoDB" id="755951at2759"/>
<dbReference type="Gene3D" id="3.40.50.1000">
    <property type="entry name" value="HAD superfamily/HAD-like"/>
    <property type="match status" value="1"/>
</dbReference>
<dbReference type="AlphaFoldDB" id="A0A2U1Q0T4"/>
<dbReference type="GO" id="GO:0004805">
    <property type="term" value="F:trehalose-phosphatase activity"/>
    <property type="evidence" value="ECO:0007669"/>
    <property type="project" value="TreeGrafter"/>
</dbReference>
<dbReference type="InterPro" id="IPR036412">
    <property type="entry name" value="HAD-like_sf"/>
</dbReference>
<name>A0A2U1Q0T4_ARTAN</name>
<dbReference type="STRING" id="35608.A0A2U1Q0T4"/>
<reference evidence="2 3" key="1">
    <citation type="journal article" date="2018" name="Mol. Plant">
        <title>The genome of Artemisia annua provides insight into the evolution of Asteraceae family and artemisinin biosynthesis.</title>
        <authorList>
            <person name="Shen Q."/>
            <person name="Zhang L."/>
            <person name="Liao Z."/>
            <person name="Wang S."/>
            <person name="Yan T."/>
            <person name="Shi P."/>
            <person name="Liu M."/>
            <person name="Fu X."/>
            <person name="Pan Q."/>
            <person name="Wang Y."/>
            <person name="Lv Z."/>
            <person name="Lu X."/>
            <person name="Zhang F."/>
            <person name="Jiang W."/>
            <person name="Ma Y."/>
            <person name="Chen M."/>
            <person name="Hao X."/>
            <person name="Li L."/>
            <person name="Tang Y."/>
            <person name="Lv G."/>
            <person name="Zhou Y."/>
            <person name="Sun X."/>
            <person name="Brodelius P.E."/>
            <person name="Rose J.K.C."/>
            <person name="Tang K."/>
        </authorList>
    </citation>
    <scope>NUCLEOTIDE SEQUENCE [LARGE SCALE GENOMIC DNA]</scope>
    <source>
        <strain evidence="3">cv. Huhao1</strain>
        <tissue evidence="2">Leaf</tissue>
    </source>
</reference>
<dbReference type="Pfam" id="PF02358">
    <property type="entry name" value="Trehalose_PPase"/>
    <property type="match status" value="1"/>
</dbReference>
<keyword evidence="3" id="KW-1185">Reference proteome</keyword>